<protein>
    <submittedName>
        <fullName evidence="1">Uncharacterized protein</fullName>
    </submittedName>
</protein>
<dbReference type="HOGENOM" id="CLU_060702_0_0_7"/>
<evidence type="ECO:0000313" key="1">
    <source>
        <dbReference type="EMBL" id="ETW99955.1"/>
    </source>
</evidence>
<keyword evidence="2" id="KW-1185">Reference proteome</keyword>
<dbReference type="AlphaFoldDB" id="W4LQF1"/>
<dbReference type="InterPro" id="IPR007544">
    <property type="entry name" value="ENCAP"/>
</dbReference>
<dbReference type="Gene3D" id="3.30.2400.30">
    <property type="match status" value="1"/>
</dbReference>
<accession>W4LQF1</accession>
<evidence type="ECO:0000313" key="2">
    <source>
        <dbReference type="Proteomes" id="UP000019141"/>
    </source>
</evidence>
<proteinExistence type="predicted"/>
<name>W4LQF1_ENTF1</name>
<organism evidence="1 2">
    <name type="scientific">Entotheonella factor</name>
    <dbReference type="NCBI Taxonomy" id="1429438"/>
    <lineage>
        <taxon>Bacteria</taxon>
        <taxon>Pseudomonadati</taxon>
        <taxon>Nitrospinota/Tectimicrobiota group</taxon>
        <taxon>Candidatus Tectimicrobiota</taxon>
        <taxon>Candidatus Entotheonellia</taxon>
        <taxon>Candidatus Entotheonellales</taxon>
        <taxon>Candidatus Entotheonellaceae</taxon>
        <taxon>Candidatus Entotheonella</taxon>
    </lineage>
</organism>
<gene>
    <name evidence="1" type="ORF">ETSY1_13065</name>
</gene>
<dbReference type="Proteomes" id="UP000019141">
    <property type="component" value="Unassembled WGS sequence"/>
</dbReference>
<dbReference type="Gene3D" id="3.30.2320.10">
    <property type="entry name" value="hypothetical protein PF0899 domain"/>
    <property type="match status" value="1"/>
</dbReference>
<comment type="caution">
    <text evidence="1">The sequence shown here is derived from an EMBL/GenBank/DDBJ whole genome shotgun (WGS) entry which is preliminary data.</text>
</comment>
<dbReference type="Pfam" id="PF04454">
    <property type="entry name" value="Linocin_M18"/>
    <property type="match status" value="2"/>
</dbReference>
<reference evidence="1 2" key="1">
    <citation type="journal article" date="2014" name="Nature">
        <title>An environmental bacterial taxon with a large and distinct metabolic repertoire.</title>
        <authorList>
            <person name="Wilson M.C."/>
            <person name="Mori T."/>
            <person name="Ruckert C."/>
            <person name="Uria A.R."/>
            <person name="Helf M.J."/>
            <person name="Takada K."/>
            <person name="Gernert C."/>
            <person name="Steffens U.A."/>
            <person name="Heycke N."/>
            <person name="Schmitt S."/>
            <person name="Rinke C."/>
            <person name="Helfrich E.J."/>
            <person name="Brachmann A.O."/>
            <person name="Gurgui C."/>
            <person name="Wakimoto T."/>
            <person name="Kracht M."/>
            <person name="Crusemann M."/>
            <person name="Hentschel U."/>
            <person name="Abe I."/>
            <person name="Matsunaga S."/>
            <person name="Kalinowski J."/>
            <person name="Takeyama H."/>
            <person name="Piel J."/>
        </authorList>
    </citation>
    <scope>NUCLEOTIDE SEQUENCE [LARGE SCALE GENOMIC DNA]</scope>
    <source>
        <strain evidence="2">TSY1</strain>
    </source>
</reference>
<sequence>MKTEKAEALWPVDVWKRIEEAVADESQHIKIAEKFLPKHRPMAEARTVPSERIRHAEGKFFIDEAPVTPLLELWSEFELTRQQVAREAELGTARTLARRAANILAQAEDTMIFQGLQSLETETLFRDTRALQRSGPAMVGLLNAVESVEQVIEMPALGSEAVAGLPILDAATPKFGEFTFEAVSQAYVRLQEKEHHGPYALVLPPLPFADTQAALPQTLLRPAERIHHLLQSTPLSTSHLPSLSGVLVSLGGSTLELVVGQEPEATFMFEDAEGKYHFRVWERFALRIKDQTAIVRLDFKVE</sequence>
<dbReference type="EMBL" id="AZHW01000390">
    <property type="protein sequence ID" value="ETW99955.1"/>
    <property type="molecule type" value="Genomic_DNA"/>
</dbReference>